<feature type="transmembrane region" description="Helical" evidence="14">
    <location>
        <begin position="390"/>
        <end position="413"/>
    </location>
</feature>
<keyword evidence="5 14" id="KW-0812">Transmembrane</keyword>
<dbReference type="KEGG" id="spu:591101"/>
<evidence type="ECO:0000256" key="1">
    <source>
        <dbReference type="ARBA" id="ARBA00004651"/>
    </source>
</evidence>
<feature type="transmembrane region" description="Helical" evidence="14">
    <location>
        <begin position="137"/>
        <end position="156"/>
    </location>
</feature>
<comment type="similarity">
    <text evidence="2 13">Belongs to the sodium:solute symporter (SSF) (TC 2.A.21) family.</text>
</comment>
<feature type="transmembrane region" description="Helical" evidence="14">
    <location>
        <begin position="328"/>
        <end position="357"/>
    </location>
</feature>
<reference evidence="15" key="2">
    <citation type="submission" date="2021-01" db="UniProtKB">
        <authorList>
            <consortium name="EnsemblMetazoa"/>
        </authorList>
    </citation>
    <scope>IDENTIFICATION</scope>
</reference>
<organism evidence="15 16">
    <name type="scientific">Strongylocentrotus purpuratus</name>
    <name type="common">Purple sea urchin</name>
    <dbReference type="NCBI Taxonomy" id="7668"/>
    <lineage>
        <taxon>Eukaryota</taxon>
        <taxon>Metazoa</taxon>
        <taxon>Echinodermata</taxon>
        <taxon>Eleutherozoa</taxon>
        <taxon>Echinozoa</taxon>
        <taxon>Echinoidea</taxon>
        <taxon>Euechinoidea</taxon>
        <taxon>Echinacea</taxon>
        <taxon>Camarodonta</taxon>
        <taxon>Echinidea</taxon>
        <taxon>Strongylocentrotidae</taxon>
        <taxon>Strongylocentrotus</taxon>
    </lineage>
</organism>
<feature type="transmembrane region" description="Helical" evidence="14">
    <location>
        <begin position="199"/>
        <end position="222"/>
    </location>
</feature>
<evidence type="ECO:0000256" key="6">
    <source>
        <dbReference type="ARBA" id="ARBA00022989"/>
    </source>
</evidence>
<dbReference type="PROSITE" id="PS50283">
    <property type="entry name" value="NA_SOLUT_SYMP_3"/>
    <property type="match status" value="1"/>
</dbReference>
<evidence type="ECO:0000313" key="15">
    <source>
        <dbReference type="EnsemblMetazoa" id="XP_030855923"/>
    </source>
</evidence>
<keyword evidence="10" id="KW-0325">Glycoprotein</keyword>
<dbReference type="EnsemblMetazoa" id="XM_031000063">
    <property type="protein sequence ID" value="XP_030855923"/>
    <property type="gene ID" value="LOC591101"/>
</dbReference>
<evidence type="ECO:0000256" key="4">
    <source>
        <dbReference type="ARBA" id="ARBA00022475"/>
    </source>
</evidence>
<feature type="transmembrane region" description="Helical" evidence="14">
    <location>
        <begin position="20"/>
        <end position="42"/>
    </location>
</feature>
<dbReference type="GO" id="GO:0015293">
    <property type="term" value="F:symporter activity"/>
    <property type="evidence" value="ECO:0000318"/>
    <property type="project" value="GO_Central"/>
</dbReference>
<dbReference type="InterPro" id="IPR001734">
    <property type="entry name" value="Na/solute_symporter"/>
</dbReference>
<dbReference type="InterPro" id="IPR051163">
    <property type="entry name" value="Sodium:Solute_Symporter_SSF"/>
</dbReference>
<name>A0A7M7PTS2_STRPU</name>
<evidence type="ECO:0000256" key="11">
    <source>
        <dbReference type="ARBA" id="ARBA00023201"/>
    </source>
</evidence>
<dbReference type="GO" id="GO:0098660">
    <property type="term" value="P:inorganic ion transmembrane transport"/>
    <property type="evidence" value="ECO:0007669"/>
    <property type="project" value="UniProtKB-ARBA"/>
</dbReference>
<feature type="transmembrane region" description="Helical" evidence="14">
    <location>
        <begin position="168"/>
        <end position="187"/>
    </location>
</feature>
<evidence type="ECO:0000256" key="2">
    <source>
        <dbReference type="ARBA" id="ARBA00006434"/>
    </source>
</evidence>
<evidence type="ECO:0000256" key="5">
    <source>
        <dbReference type="ARBA" id="ARBA00022692"/>
    </source>
</evidence>
<dbReference type="PANTHER" id="PTHR42985">
    <property type="entry name" value="SODIUM-COUPLED MONOCARBOXYLATE TRANSPORTER"/>
    <property type="match status" value="1"/>
</dbReference>
<dbReference type="GO" id="GO:0005886">
    <property type="term" value="C:plasma membrane"/>
    <property type="evidence" value="ECO:0007669"/>
    <property type="project" value="UniProtKB-SubCell"/>
</dbReference>
<evidence type="ECO:0000313" key="16">
    <source>
        <dbReference type="Proteomes" id="UP000007110"/>
    </source>
</evidence>
<accession>A0A7M7PTS2</accession>
<evidence type="ECO:0000256" key="9">
    <source>
        <dbReference type="ARBA" id="ARBA00023136"/>
    </source>
</evidence>
<dbReference type="Gene3D" id="1.20.1730.10">
    <property type="entry name" value="Sodium/glucose cotransporter"/>
    <property type="match status" value="1"/>
</dbReference>
<evidence type="ECO:0000256" key="14">
    <source>
        <dbReference type="SAM" id="Phobius"/>
    </source>
</evidence>
<keyword evidence="8" id="KW-0406">Ion transport</keyword>
<sequence>MDSNTSMNSSSTLDTQPFTAVDYVVFLGIMLASIITGLYHAFAGGGQKTTSSYLLADRSMNSLPIALSTVVSFLSAITLLGIPAEIYTHGVQYWWTSFSCLIMMSLTAIIFIPVYYGLGLTTAYEYLHLRFGMTVRIAGTILFILQTEVYMAIVIYAPSLAIQAVTDLPVYATILLSGAVCIIYTALGGIKGVIWADVLQFLVLFVSFVLVVVLGCIRAGGIDYVWEYNKQNDHLNFLCGLAQYAVGQIAVQRFLTAKSVRLARRSLLYGIPCSWFMVTLVSLSGLVIYAYYNNDENGRGEPNFPKSDQILIYFVSQEFGKIPGIQGLFIAALYAGTISTVTSGLNSLAAVTLVDIVKPWRRWRSRRRGEVVEPEETVEQDHRDTWFSKIYTVVYGCITLGLAFVATKLGSLIQMSNSVLGPIGGPIVGVFSVGMLYKRANSGGAIAGLVVGSVFGIGMSVGSAVNPDSDLWILKVSFMWYTMISCFTTIIVAVLVSEVVRLFSDKERSRQVDPLLLATFLR</sequence>
<dbReference type="InParanoid" id="A0A7M7PTS2"/>
<dbReference type="GO" id="GO:0015075">
    <property type="term" value="F:monoatomic ion transmembrane transporter activity"/>
    <property type="evidence" value="ECO:0007669"/>
    <property type="project" value="UniProtKB-ARBA"/>
</dbReference>
<keyword evidence="6 14" id="KW-1133">Transmembrane helix</keyword>
<evidence type="ECO:0000256" key="13">
    <source>
        <dbReference type="RuleBase" id="RU362091"/>
    </source>
</evidence>
<dbReference type="OrthoDB" id="6132759at2759"/>
<reference evidence="16" key="1">
    <citation type="submission" date="2015-02" db="EMBL/GenBank/DDBJ databases">
        <title>Genome sequencing for Strongylocentrotus purpuratus.</title>
        <authorList>
            <person name="Murali S."/>
            <person name="Liu Y."/>
            <person name="Vee V."/>
            <person name="English A."/>
            <person name="Wang M."/>
            <person name="Skinner E."/>
            <person name="Han Y."/>
            <person name="Muzny D.M."/>
            <person name="Worley K.C."/>
            <person name="Gibbs R.A."/>
        </authorList>
    </citation>
    <scope>NUCLEOTIDE SEQUENCE</scope>
</reference>
<feature type="transmembrane region" description="Helical" evidence="14">
    <location>
        <begin position="94"/>
        <end position="116"/>
    </location>
</feature>
<comment type="catalytic activity">
    <reaction evidence="12">
        <text>iodide(out) + 2 Na(+)(out) = iodide(in) + 2 Na(+)(in)</text>
        <dbReference type="Rhea" id="RHEA:71207"/>
        <dbReference type="ChEBI" id="CHEBI:16382"/>
        <dbReference type="ChEBI" id="CHEBI:29101"/>
    </reaction>
</comment>
<proteinExistence type="inferred from homology"/>
<keyword evidence="7" id="KW-0915">Sodium</keyword>
<feature type="transmembrane region" description="Helical" evidence="14">
    <location>
        <begin position="63"/>
        <end position="82"/>
    </location>
</feature>
<evidence type="ECO:0000256" key="12">
    <source>
        <dbReference type="ARBA" id="ARBA00036099"/>
    </source>
</evidence>
<protein>
    <recommendedName>
        <fullName evidence="17">Sodium-dependent multivitamin transporter</fullName>
    </recommendedName>
</protein>
<feature type="transmembrane region" description="Helical" evidence="14">
    <location>
        <begin position="478"/>
        <end position="500"/>
    </location>
</feature>
<dbReference type="Pfam" id="PF00474">
    <property type="entry name" value="SSF"/>
    <property type="match status" value="1"/>
</dbReference>
<dbReference type="PROSITE" id="PS00457">
    <property type="entry name" value="NA_SOLUT_SYMP_2"/>
    <property type="match status" value="1"/>
</dbReference>
<keyword evidence="9 14" id="KW-0472">Membrane</keyword>
<keyword evidence="4" id="KW-1003">Cell membrane</keyword>
<dbReference type="RefSeq" id="XP_030855923.1">
    <property type="nucleotide sequence ID" value="XM_031000063.1"/>
</dbReference>
<dbReference type="Proteomes" id="UP000007110">
    <property type="component" value="Unassembled WGS sequence"/>
</dbReference>
<evidence type="ECO:0000256" key="3">
    <source>
        <dbReference type="ARBA" id="ARBA00022448"/>
    </source>
</evidence>
<evidence type="ECO:0008006" key="17">
    <source>
        <dbReference type="Google" id="ProtNLM"/>
    </source>
</evidence>
<keyword evidence="16" id="KW-1185">Reference proteome</keyword>
<comment type="subcellular location">
    <subcellularLocation>
        <location evidence="1">Cell membrane</location>
        <topology evidence="1">Multi-pass membrane protein</topology>
    </subcellularLocation>
</comment>
<dbReference type="PANTHER" id="PTHR42985:SF28">
    <property type="entry name" value="SODIUM-DEPENDENT MULTIVITAMIN TRANSPORTER"/>
    <property type="match status" value="1"/>
</dbReference>
<keyword evidence="11" id="KW-0739">Sodium transport</keyword>
<dbReference type="OMA" id="THEYIEL"/>
<dbReference type="InterPro" id="IPR018212">
    <property type="entry name" value="Na/solute_symporter_CS"/>
</dbReference>
<feature type="transmembrane region" description="Helical" evidence="14">
    <location>
        <begin position="444"/>
        <end position="466"/>
    </location>
</feature>
<feature type="transmembrane region" description="Helical" evidence="14">
    <location>
        <begin position="419"/>
        <end position="437"/>
    </location>
</feature>
<dbReference type="InterPro" id="IPR038377">
    <property type="entry name" value="Na/Glc_symporter_sf"/>
</dbReference>
<dbReference type="GeneID" id="591101"/>
<feature type="transmembrane region" description="Helical" evidence="14">
    <location>
        <begin position="267"/>
        <end position="292"/>
    </location>
</feature>
<dbReference type="GO" id="GO:0006814">
    <property type="term" value="P:sodium ion transport"/>
    <property type="evidence" value="ECO:0000318"/>
    <property type="project" value="GO_Central"/>
</dbReference>
<evidence type="ECO:0000256" key="10">
    <source>
        <dbReference type="ARBA" id="ARBA00023180"/>
    </source>
</evidence>
<keyword evidence="3" id="KW-0813">Transport</keyword>
<evidence type="ECO:0000256" key="8">
    <source>
        <dbReference type="ARBA" id="ARBA00023065"/>
    </source>
</evidence>
<dbReference type="AlphaFoldDB" id="A0A7M7PTS2"/>
<evidence type="ECO:0000256" key="7">
    <source>
        <dbReference type="ARBA" id="ARBA00023053"/>
    </source>
</evidence>